<reference evidence="8 9" key="1">
    <citation type="submission" date="2016-05" db="EMBL/GenBank/DDBJ databases">
        <title>A degradative enzymes factory behind the ericoid mycorrhizal symbiosis.</title>
        <authorList>
            <consortium name="DOE Joint Genome Institute"/>
            <person name="Martino E."/>
            <person name="Morin E."/>
            <person name="Grelet G."/>
            <person name="Kuo A."/>
            <person name="Kohler A."/>
            <person name="Daghino S."/>
            <person name="Barry K."/>
            <person name="Choi C."/>
            <person name="Cichocki N."/>
            <person name="Clum A."/>
            <person name="Copeland A."/>
            <person name="Hainaut M."/>
            <person name="Haridas S."/>
            <person name="Labutti K."/>
            <person name="Lindquist E."/>
            <person name="Lipzen A."/>
            <person name="Khouja H.-R."/>
            <person name="Murat C."/>
            <person name="Ohm R."/>
            <person name="Olson A."/>
            <person name="Spatafora J."/>
            <person name="Veneault-Fourrey C."/>
            <person name="Henrissat B."/>
            <person name="Grigoriev I."/>
            <person name="Martin F."/>
            <person name="Perotto S."/>
        </authorList>
    </citation>
    <scope>NUCLEOTIDE SEQUENCE [LARGE SCALE GENOMIC DNA]</scope>
    <source>
        <strain evidence="8 9">UAMH 7357</strain>
    </source>
</reference>
<dbReference type="PANTHER" id="PTHR23292:SF6">
    <property type="entry name" value="FI16602P1-RELATED"/>
    <property type="match status" value="1"/>
</dbReference>
<organism evidence="8 9">
    <name type="scientific">Hyaloscypha hepaticicola</name>
    <dbReference type="NCBI Taxonomy" id="2082293"/>
    <lineage>
        <taxon>Eukaryota</taxon>
        <taxon>Fungi</taxon>
        <taxon>Dikarya</taxon>
        <taxon>Ascomycota</taxon>
        <taxon>Pezizomycotina</taxon>
        <taxon>Leotiomycetes</taxon>
        <taxon>Helotiales</taxon>
        <taxon>Hyaloscyphaceae</taxon>
        <taxon>Hyaloscypha</taxon>
    </lineage>
</organism>
<dbReference type="GO" id="GO:0008270">
    <property type="term" value="F:zinc ion binding"/>
    <property type="evidence" value="ECO:0007669"/>
    <property type="project" value="TreeGrafter"/>
</dbReference>
<keyword evidence="6" id="KW-1133">Transmembrane helix</keyword>
<gene>
    <name evidence="8" type="ORF">NA56DRAFT_259737</name>
</gene>
<comment type="subcellular location">
    <subcellularLocation>
        <location evidence="1">Membrane</location>
        <topology evidence="1">Peripheral membrane protein</topology>
    </subcellularLocation>
</comment>
<evidence type="ECO:0000256" key="4">
    <source>
        <dbReference type="ARBA" id="ARBA00022833"/>
    </source>
</evidence>
<keyword evidence="9" id="KW-1185">Reference proteome</keyword>
<accession>A0A2J6PUW3</accession>
<keyword evidence="4" id="KW-0862">Zinc</keyword>
<dbReference type="PANTHER" id="PTHR23292">
    <property type="entry name" value="LIPOPOLYSACCHARIDE-INDUCED TUMOR NECROSIS FACTOR-ALPHA FACTOR"/>
    <property type="match status" value="1"/>
</dbReference>
<keyword evidence="6" id="KW-0812">Transmembrane</keyword>
<keyword evidence="3" id="KW-0479">Metal-binding</keyword>
<evidence type="ECO:0000256" key="5">
    <source>
        <dbReference type="ARBA" id="ARBA00023136"/>
    </source>
</evidence>
<feature type="transmembrane region" description="Helical" evidence="6">
    <location>
        <begin position="68"/>
        <end position="87"/>
    </location>
</feature>
<evidence type="ECO:0000256" key="3">
    <source>
        <dbReference type="ARBA" id="ARBA00022723"/>
    </source>
</evidence>
<sequence>MPALDPVYELSAGLGQPETHPQLGTGITSQRPTPLPCLGEEGELADCPSCGHRAVTRTARVVGYTTHAAALGVFVFTALMCWIPYLVDYLKDVEHRCGSCGVLLATWNFTTHKVKVNSVS</sequence>
<dbReference type="SMART" id="SM00714">
    <property type="entry name" value="LITAF"/>
    <property type="match status" value="1"/>
</dbReference>
<evidence type="ECO:0000256" key="2">
    <source>
        <dbReference type="ARBA" id="ARBA00005975"/>
    </source>
</evidence>
<dbReference type="STRING" id="1745343.A0A2J6PUW3"/>
<dbReference type="PROSITE" id="PS51837">
    <property type="entry name" value="LITAF"/>
    <property type="match status" value="1"/>
</dbReference>
<evidence type="ECO:0000313" key="9">
    <source>
        <dbReference type="Proteomes" id="UP000235672"/>
    </source>
</evidence>
<feature type="domain" description="LITAF" evidence="7">
    <location>
        <begin position="27"/>
        <end position="109"/>
    </location>
</feature>
<evidence type="ECO:0000313" key="8">
    <source>
        <dbReference type="EMBL" id="PMD17818.1"/>
    </source>
</evidence>
<dbReference type="Proteomes" id="UP000235672">
    <property type="component" value="Unassembled WGS sequence"/>
</dbReference>
<dbReference type="EMBL" id="KZ613497">
    <property type="protein sequence ID" value="PMD17818.1"/>
    <property type="molecule type" value="Genomic_DNA"/>
</dbReference>
<dbReference type="Pfam" id="PF10601">
    <property type="entry name" value="zf-LITAF-like"/>
    <property type="match status" value="1"/>
</dbReference>
<dbReference type="InterPro" id="IPR037519">
    <property type="entry name" value="LITAF_fam"/>
</dbReference>
<dbReference type="AlphaFoldDB" id="A0A2J6PUW3"/>
<evidence type="ECO:0000256" key="6">
    <source>
        <dbReference type="SAM" id="Phobius"/>
    </source>
</evidence>
<name>A0A2J6PUW3_9HELO</name>
<evidence type="ECO:0000259" key="7">
    <source>
        <dbReference type="PROSITE" id="PS51837"/>
    </source>
</evidence>
<dbReference type="OrthoDB" id="5599753at2759"/>
<evidence type="ECO:0000256" key="1">
    <source>
        <dbReference type="ARBA" id="ARBA00004170"/>
    </source>
</evidence>
<protein>
    <recommendedName>
        <fullName evidence="7">LITAF domain-containing protein</fullName>
    </recommendedName>
</protein>
<comment type="similarity">
    <text evidence="2">Belongs to the CDIP1/LITAF family.</text>
</comment>
<dbReference type="InterPro" id="IPR006629">
    <property type="entry name" value="LITAF"/>
</dbReference>
<keyword evidence="5 6" id="KW-0472">Membrane</keyword>
<dbReference type="GO" id="GO:0016020">
    <property type="term" value="C:membrane"/>
    <property type="evidence" value="ECO:0007669"/>
    <property type="project" value="UniProtKB-SubCell"/>
</dbReference>
<proteinExistence type="inferred from homology"/>